<feature type="domain" description="Phosphoribulokinase/uridine kinase" evidence="1">
    <location>
        <begin position="9"/>
        <end position="181"/>
    </location>
</feature>
<accession>A0A1F7I847</accession>
<organism evidence="2 3">
    <name type="scientific">Candidatus Roizmanbacteria bacterium RIFCSPLOWO2_01_FULL_35_13</name>
    <dbReference type="NCBI Taxonomy" id="1802055"/>
    <lineage>
        <taxon>Bacteria</taxon>
        <taxon>Candidatus Roizmaniibacteriota</taxon>
    </lineage>
</organism>
<dbReference type="PRINTS" id="PR00988">
    <property type="entry name" value="URIDINKINASE"/>
</dbReference>
<protein>
    <recommendedName>
        <fullName evidence="1">Phosphoribulokinase/uridine kinase domain-containing protein</fullName>
    </recommendedName>
</protein>
<dbReference type="AlphaFoldDB" id="A0A1F7I847"/>
<reference evidence="2 3" key="1">
    <citation type="journal article" date="2016" name="Nat. Commun.">
        <title>Thousands of microbial genomes shed light on interconnected biogeochemical processes in an aquifer system.</title>
        <authorList>
            <person name="Anantharaman K."/>
            <person name="Brown C.T."/>
            <person name="Hug L.A."/>
            <person name="Sharon I."/>
            <person name="Castelle C.J."/>
            <person name="Probst A.J."/>
            <person name="Thomas B.C."/>
            <person name="Singh A."/>
            <person name="Wilkins M.J."/>
            <person name="Karaoz U."/>
            <person name="Brodie E.L."/>
            <person name="Williams K.H."/>
            <person name="Hubbard S.S."/>
            <person name="Banfield J.F."/>
        </authorList>
    </citation>
    <scope>NUCLEOTIDE SEQUENCE [LARGE SCALE GENOMIC DNA]</scope>
</reference>
<dbReference type="SUPFAM" id="SSF52540">
    <property type="entry name" value="P-loop containing nucleoside triphosphate hydrolases"/>
    <property type="match status" value="1"/>
</dbReference>
<dbReference type="Pfam" id="PF00485">
    <property type="entry name" value="PRK"/>
    <property type="match status" value="1"/>
</dbReference>
<evidence type="ECO:0000313" key="2">
    <source>
        <dbReference type="EMBL" id="OGK39513.1"/>
    </source>
</evidence>
<dbReference type="PROSITE" id="PS51257">
    <property type="entry name" value="PROKAR_LIPOPROTEIN"/>
    <property type="match status" value="1"/>
</dbReference>
<gene>
    <name evidence="2" type="ORF">A3A74_00640</name>
</gene>
<evidence type="ECO:0000259" key="1">
    <source>
        <dbReference type="Pfam" id="PF00485"/>
    </source>
</evidence>
<name>A0A1F7I847_9BACT</name>
<dbReference type="InterPro" id="IPR027417">
    <property type="entry name" value="P-loop_NTPase"/>
</dbReference>
<dbReference type="EMBL" id="MGAF01000048">
    <property type="protein sequence ID" value="OGK39513.1"/>
    <property type="molecule type" value="Genomic_DNA"/>
</dbReference>
<comment type="caution">
    <text evidence="2">The sequence shown here is derived from an EMBL/GenBank/DDBJ whole genome shotgun (WGS) entry which is preliminary data.</text>
</comment>
<evidence type="ECO:0000313" key="3">
    <source>
        <dbReference type="Proteomes" id="UP000179270"/>
    </source>
</evidence>
<dbReference type="GO" id="GO:0016301">
    <property type="term" value="F:kinase activity"/>
    <property type="evidence" value="ECO:0007669"/>
    <property type="project" value="InterPro"/>
</dbReference>
<dbReference type="GO" id="GO:0005524">
    <property type="term" value="F:ATP binding"/>
    <property type="evidence" value="ECO:0007669"/>
    <property type="project" value="InterPro"/>
</dbReference>
<dbReference type="STRING" id="1802055.A3A74_00640"/>
<dbReference type="InterPro" id="IPR006083">
    <property type="entry name" value="PRK/URK"/>
</dbReference>
<proteinExistence type="predicted"/>
<dbReference type="PANTHER" id="PTHR10285">
    <property type="entry name" value="URIDINE KINASE"/>
    <property type="match status" value="1"/>
</dbReference>
<dbReference type="Gene3D" id="3.40.50.300">
    <property type="entry name" value="P-loop containing nucleotide triphosphate hydrolases"/>
    <property type="match status" value="1"/>
</dbReference>
<dbReference type="Proteomes" id="UP000179270">
    <property type="component" value="Unassembled WGS sequence"/>
</dbReference>
<sequence>MKELNRPQVILIAGGSCSGKSEFAKWFKNSVIIELDNFYKPKDQVPKDSEWGYNFDHPDAINIKEAADALSLLLKNKKVIIPKYDFIVSERVGKREISINKKTKFVIMEGIFTFYSPLRELAKIKIYLDTPTEVRVARRMIRDVKRKGRTKVEIMANFVHAERNYMKFIKPMKKYADLIIPFSFNPVKFRS</sequence>